<dbReference type="Gene3D" id="3.60.10.10">
    <property type="entry name" value="Endonuclease/exonuclease/phosphatase"/>
    <property type="match status" value="1"/>
</dbReference>
<dbReference type="NCBIfam" id="TIGR00633">
    <property type="entry name" value="xth"/>
    <property type="match status" value="1"/>
</dbReference>
<dbReference type="PROSITE" id="PS51435">
    <property type="entry name" value="AP_NUCLEASE_F1_4"/>
    <property type="match status" value="1"/>
</dbReference>
<evidence type="ECO:0000313" key="10">
    <source>
        <dbReference type="Proteomes" id="UP000469462"/>
    </source>
</evidence>
<dbReference type="GO" id="GO:0008311">
    <property type="term" value="F:double-stranded DNA 3'-5' DNA exonuclease activity"/>
    <property type="evidence" value="ECO:0007669"/>
    <property type="project" value="UniProtKB-EC"/>
</dbReference>
<feature type="site" description="Important for catalytic activity" evidence="7">
    <location>
        <position position="221"/>
    </location>
</feature>
<keyword evidence="4 6" id="KW-0460">Magnesium</keyword>
<dbReference type="EMBL" id="WEHW01000002">
    <property type="protein sequence ID" value="KAB7652648.1"/>
    <property type="molecule type" value="Genomic_DNA"/>
</dbReference>
<gene>
    <name evidence="9" type="primary">xth</name>
    <name evidence="9" type="ORF">GBM96_01645</name>
</gene>
<dbReference type="Proteomes" id="UP000469462">
    <property type="component" value="Unassembled WGS sequence"/>
</dbReference>
<feature type="domain" description="Endonuclease/exonuclease/phosphatase" evidence="8">
    <location>
        <begin position="5"/>
        <end position="247"/>
    </location>
</feature>
<organism evidence="9 10">
    <name type="scientific">Sutterella seckii</name>
    <dbReference type="NCBI Taxonomy" id="1944635"/>
    <lineage>
        <taxon>Bacteria</taxon>
        <taxon>Pseudomonadati</taxon>
        <taxon>Pseudomonadota</taxon>
        <taxon>Betaproteobacteria</taxon>
        <taxon>Burkholderiales</taxon>
        <taxon>Sutterellaceae</taxon>
        <taxon>Sutterella</taxon>
    </lineage>
</organism>
<dbReference type="CDD" id="cd10281">
    <property type="entry name" value="Nape_like_AP-endo"/>
    <property type="match status" value="1"/>
</dbReference>
<feature type="binding site" evidence="6">
    <location>
        <position position="149"/>
    </location>
    <ligand>
        <name>Mg(2+)</name>
        <dbReference type="ChEBI" id="CHEBI:18420"/>
        <label>1</label>
    </ligand>
</feature>
<comment type="similarity">
    <text evidence="1">Belongs to the DNA repair enzymes AP/ExoA family.</text>
</comment>
<dbReference type="InterPro" id="IPR005135">
    <property type="entry name" value="Endo/exonuclease/phosphatase"/>
</dbReference>
<protein>
    <submittedName>
        <fullName evidence="9">Exodeoxyribonuclease III</fullName>
        <ecNumber evidence="9">3.1.11.2</ecNumber>
    </submittedName>
</protein>
<feature type="site" description="Transition state stabilizer" evidence="7">
    <location>
        <position position="151"/>
    </location>
</feature>
<dbReference type="PANTHER" id="PTHR22748">
    <property type="entry name" value="AP ENDONUCLEASE"/>
    <property type="match status" value="1"/>
</dbReference>
<feature type="binding site" evidence="6">
    <location>
        <position position="246"/>
    </location>
    <ligand>
        <name>Mg(2+)</name>
        <dbReference type="ChEBI" id="CHEBI:18420"/>
        <label>1</label>
    </ligand>
</feature>
<comment type="caution">
    <text evidence="9">The sequence shown here is derived from an EMBL/GenBank/DDBJ whole genome shotgun (WGS) entry which is preliminary data.</text>
</comment>
<feature type="active site" description="Proton acceptor" evidence="5">
    <location>
        <position position="247"/>
    </location>
</feature>
<feature type="binding site" evidence="6">
    <location>
        <position position="151"/>
    </location>
    <ligand>
        <name>Mg(2+)</name>
        <dbReference type="ChEBI" id="CHEBI:18420"/>
        <label>1</label>
    </ligand>
</feature>
<feature type="binding site" evidence="6">
    <location>
        <position position="36"/>
    </location>
    <ligand>
        <name>Mg(2+)</name>
        <dbReference type="ChEBI" id="CHEBI:18420"/>
        <label>1</label>
    </ligand>
</feature>
<evidence type="ECO:0000313" key="9">
    <source>
        <dbReference type="EMBL" id="KAB7652648.1"/>
    </source>
</evidence>
<keyword evidence="10" id="KW-1185">Reference proteome</keyword>
<dbReference type="GO" id="GO:0046872">
    <property type="term" value="F:metal ion binding"/>
    <property type="evidence" value="ECO:0007669"/>
    <property type="project" value="UniProtKB-KW"/>
</dbReference>
<feature type="site" description="Interaction with DNA substrate" evidence="7">
    <location>
        <position position="247"/>
    </location>
</feature>
<dbReference type="GO" id="GO:0006284">
    <property type="term" value="P:base-excision repair"/>
    <property type="evidence" value="ECO:0007669"/>
    <property type="project" value="TreeGrafter"/>
</dbReference>
<dbReference type="Pfam" id="PF03372">
    <property type="entry name" value="Exo_endo_phos"/>
    <property type="match status" value="1"/>
</dbReference>
<dbReference type="PANTHER" id="PTHR22748:SF6">
    <property type="entry name" value="DNA-(APURINIC OR APYRIMIDINIC SITE) ENDONUCLEASE"/>
    <property type="match status" value="1"/>
</dbReference>
<reference evidence="9 10" key="1">
    <citation type="submission" date="2019-10" db="EMBL/GenBank/DDBJ databases">
        <title>Genome diversity of Sutterella seckii.</title>
        <authorList>
            <person name="Chaplin A.V."/>
            <person name="Sokolova S.R."/>
            <person name="Mosin K.A."/>
            <person name="Ivanova E.L."/>
            <person name="Kochetkova T.O."/>
            <person name="Goltsov A.Y."/>
            <person name="Trofimov D.Y."/>
            <person name="Efimov B.A."/>
        </authorList>
    </citation>
    <scope>NUCLEOTIDE SEQUENCE [LARGE SCALE GENOMIC DNA]</scope>
    <source>
        <strain evidence="9 10">ASD3426</strain>
    </source>
</reference>
<feature type="active site" evidence="5">
    <location>
        <position position="109"/>
    </location>
</feature>
<evidence type="ECO:0000256" key="5">
    <source>
        <dbReference type="PIRSR" id="PIRSR604808-1"/>
    </source>
</evidence>
<sequence length="262" mass="29929">MLRILTFNANGIRSAAKKGFFEWFKKQNADILCIQELKAQEADLSDELKALPGYHGFFHCALKKGYSGCGLWSRRAPDRVRIGFGDEEFDAEGRCVEADFGRLTVISAYFPSGSSSDERQLAKYRFLERFEPHLKALKDSGREVVLCGDVNIAHREIDIKNWKGNLDHSGFLPEERAWLDHLFDEMGWVDVFRSLDPRPERYTWWSQRGQARAKNVGWRIDYELATPGIAALAQSTDIYAAEKFSDHAPLWVDYAVDAGELK</sequence>
<dbReference type="AlphaFoldDB" id="A0AAI9SEF3"/>
<keyword evidence="6" id="KW-0464">Manganese</keyword>
<feature type="binding site" evidence="6">
    <location>
        <position position="8"/>
    </location>
    <ligand>
        <name>Mg(2+)</name>
        <dbReference type="ChEBI" id="CHEBI:18420"/>
        <label>1</label>
    </ligand>
</feature>
<dbReference type="PROSITE" id="PS00726">
    <property type="entry name" value="AP_NUCLEASE_F1_1"/>
    <property type="match status" value="1"/>
</dbReference>
<comment type="cofactor">
    <cofactor evidence="6">
        <name>Mg(2+)</name>
        <dbReference type="ChEBI" id="CHEBI:18420"/>
    </cofactor>
    <cofactor evidence="6">
        <name>Mn(2+)</name>
        <dbReference type="ChEBI" id="CHEBI:29035"/>
    </cofactor>
    <text evidence="6">Probably binds two magnesium or manganese ions per subunit.</text>
</comment>
<dbReference type="GO" id="GO:0003677">
    <property type="term" value="F:DNA binding"/>
    <property type="evidence" value="ECO:0007669"/>
    <property type="project" value="InterPro"/>
</dbReference>
<dbReference type="FunFam" id="3.60.10.10:FF:000026">
    <property type="entry name" value="Exodeoxyribonuclease III"/>
    <property type="match status" value="1"/>
</dbReference>
<name>A0AAI9SEF3_9BURK</name>
<dbReference type="SUPFAM" id="SSF56219">
    <property type="entry name" value="DNase I-like"/>
    <property type="match status" value="1"/>
</dbReference>
<evidence type="ECO:0000256" key="7">
    <source>
        <dbReference type="PIRSR" id="PIRSR604808-3"/>
    </source>
</evidence>
<evidence type="ECO:0000256" key="2">
    <source>
        <dbReference type="ARBA" id="ARBA00022723"/>
    </source>
</evidence>
<dbReference type="RefSeq" id="WP_139688300.1">
    <property type="nucleotide sequence ID" value="NZ_WEHW01000002.1"/>
</dbReference>
<accession>A0AAI9SEF3</accession>
<dbReference type="GO" id="GO:0008081">
    <property type="term" value="F:phosphoric diester hydrolase activity"/>
    <property type="evidence" value="ECO:0007669"/>
    <property type="project" value="TreeGrafter"/>
</dbReference>
<feature type="binding site" evidence="6">
    <location>
        <position position="247"/>
    </location>
    <ligand>
        <name>Mg(2+)</name>
        <dbReference type="ChEBI" id="CHEBI:18420"/>
        <label>1</label>
    </ligand>
</feature>
<dbReference type="EC" id="3.1.11.2" evidence="9"/>
<keyword evidence="2 6" id="KW-0479">Metal-binding</keyword>
<evidence type="ECO:0000256" key="4">
    <source>
        <dbReference type="ARBA" id="ARBA00022842"/>
    </source>
</evidence>
<evidence type="ECO:0000259" key="8">
    <source>
        <dbReference type="Pfam" id="PF03372"/>
    </source>
</evidence>
<dbReference type="InterPro" id="IPR036691">
    <property type="entry name" value="Endo/exonu/phosph_ase_sf"/>
</dbReference>
<feature type="active site" description="Proton donor/acceptor" evidence="5">
    <location>
        <position position="149"/>
    </location>
</feature>
<evidence type="ECO:0000256" key="3">
    <source>
        <dbReference type="ARBA" id="ARBA00022801"/>
    </source>
</evidence>
<proteinExistence type="inferred from homology"/>
<dbReference type="NCBIfam" id="TIGR00195">
    <property type="entry name" value="exoDNase_III"/>
    <property type="match status" value="1"/>
</dbReference>
<keyword evidence="3 9" id="KW-0378">Hydrolase</keyword>
<dbReference type="InterPro" id="IPR020847">
    <property type="entry name" value="AP_endonuclease_F1_BS"/>
</dbReference>
<dbReference type="InterPro" id="IPR004808">
    <property type="entry name" value="AP_endonuc_1"/>
</dbReference>
<evidence type="ECO:0000256" key="1">
    <source>
        <dbReference type="ARBA" id="ARBA00007092"/>
    </source>
</evidence>
<evidence type="ECO:0000256" key="6">
    <source>
        <dbReference type="PIRSR" id="PIRSR604808-2"/>
    </source>
</evidence>
<dbReference type="GO" id="GO:0003906">
    <property type="term" value="F:DNA-(apurinic or apyrimidinic site) endonuclease activity"/>
    <property type="evidence" value="ECO:0007669"/>
    <property type="project" value="TreeGrafter"/>
</dbReference>